<dbReference type="InterPro" id="IPR038377">
    <property type="entry name" value="Na/Glc_symporter_sf"/>
</dbReference>
<dbReference type="InterPro" id="IPR001734">
    <property type="entry name" value="Na/solute_symporter"/>
</dbReference>
<feature type="transmembrane region" description="Helical" evidence="12">
    <location>
        <begin position="467"/>
        <end position="489"/>
    </location>
</feature>
<feature type="transmembrane region" description="Helical" evidence="12">
    <location>
        <begin position="367"/>
        <end position="386"/>
    </location>
</feature>
<dbReference type="RefSeq" id="WP_069962007.1">
    <property type="nucleotide sequence ID" value="NZ_CP016094.1"/>
</dbReference>
<comment type="similarity">
    <text evidence="2 11">Belongs to the sodium:solute symporter (SSF) (TC 2.A.21) family.</text>
</comment>
<dbReference type="AlphaFoldDB" id="A0A1D8AV58"/>
<dbReference type="PANTHER" id="PTHR42985">
    <property type="entry name" value="SODIUM-COUPLED MONOCARBOXYLATE TRANSPORTER"/>
    <property type="match status" value="1"/>
</dbReference>
<feature type="transmembrane region" description="Helical" evidence="12">
    <location>
        <begin position="527"/>
        <end position="546"/>
    </location>
</feature>
<dbReference type="PATRIC" id="fig|1838286.3.peg.1869"/>
<dbReference type="EMBL" id="CP016094">
    <property type="protein sequence ID" value="AOS44788.1"/>
    <property type="molecule type" value="Genomic_DNA"/>
</dbReference>
<keyword evidence="9 12" id="KW-0472">Membrane</keyword>
<evidence type="ECO:0000256" key="8">
    <source>
        <dbReference type="ARBA" id="ARBA00023065"/>
    </source>
</evidence>
<keyword evidence="6 12" id="KW-1133">Transmembrane helix</keyword>
<evidence type="ECO:0000256" key="10">
    <source>
        <dbReference type="ARBA" id="ARBA00023201"/>
    </source>
</evidence>
<evidence type="ECO:0000256" key="11">
    <source>
        <dbReference type="RuleBase" id="RU362091"/>
    </source>
</evidence>
<keyword evidence="10" id="KW-0739">Sodium transport</keyword>
<organism evidence="13 14">
    <name type="scientific">Lacunisphaera limnophila</name>
    <dbReference type="NCBI Taxonomy" id="1838286"/>
    <lineage>
        <taxon>Bacteria</taxon>
        <taxon>Pseudomonadati</taxon>
        <taxon>Verrucomicrobiota</taxon>
        <taxon>Opitutia</taxon>
        <taxon>Opitutales</taxon>
        <taxon>Opitutaceae</taxon>
        <taxon>Lacunisphaera</taxon>
    </lineage>
</organism>
<feature type="transmembrane region" description="Helical" evidence="12">
    <location>
        <begin position="153"/>
        <end position="175"/>
    </location>
</feature>
<keyword evidence="4" id="KW-1003">Cell membrane</keyword>
<feature type="transmembrane region" description="Helical" evidence="12">
    <location>
        <begin position="422"/>
        <end position="441"/>
    </location>
</feature>
<accession>A0A1D8AV58</accession>
<feature type="transmembrane region" description="Helical" evidence="12">
    <location>
        <begin position="6"/>
        <end position="24"/>
    </location>
</feature>
<feature type="transmembrane region" description="Helical" evidence="12">
    <location>
        <begin position="552"/>
        <end position="570"/>
    </location>
</feature>
<dbReference type="PANTHER" id="PTHR42985:SF40">
    <property type="entry name" value="LD47995P-RELATED"/>
    <property type="match status" value="1"/>
</dbReference>
<dbReference type="GO" id="GO:0006814">
    <property type="term" value="P:sodium ion transport"/>
    <property type="evidence" value="ECO:0007669"/>
    <property type="project" value="UniProtKB-KW"/>
</dbReference>
<feature type="transmembrane region" description="Helical" evidence="12">
    <location>
        <begin position="44"/>
        <end position="66"/>
    </location>
</feature>
<dbReference type="GO" id="GO:0005886">
    <property type="term" value="C:plasma membrane"/>
    <property type="evidence" value="ECO:0007669"/>
    <property type="project" value="UniProtKB-SubCell"/>
</dbReference>
<evidence type="ECO:0000256" key="9">
    <source>
        <dbReference type="ARBA" id="ARBA00023136"/>
    </source>
</evidence>
<evidence type="ECO:0000256" key="3">
    <source>
        <dbReference type="ARBA" id="ARBA00022448"/>
    </source>
</evidence>
<evidence type="ECO:0000256" key="7">
    <source>
        <dbReference type="ARBA" id="ARBA00023053"/>
    </source>
</evidence>
<evidence type="ECO:0000256" key="12">
    <source>
        <dbReference type="SAM" id="Phobius"/>
    </source>
</evidence>
<evidence type="ECO:0000256" key="2">
    <source>
        <dbReference type="ARBA" id="ARBA00006434"/>
    </source>
</evidence>
<dbReference type="PROSITE" id="PS50283">
    <property type="entry name" value="NA_SOLUT_SYMP_3"/>
    <property type="match status" value="1"/>
</dbReference>
<dbReference type="KEGG" id="obg:Verru16b_01857"/>
<feature type="transmembrane region" description="Helical" evidence="12">
    <location>
        <begin position="302"/>
        <end position="325"/>
    </location>
</feature>
<feature type="transmembrane region" description="Helical" evidence="12">
    <location>
        <begin position="392"/>
        <end position="415"/>
    </location>
</feature>
<proteinExistence type="inferred from homology"/>
<dbReference type="OrthoDB" id="9789704at2"/>
<dbReference type="Gene3D" id="1.20.1730.10">
    <property type="entry name" value="Sodium/glucose cotransporter"/>
    <property type="match status" value="1"/>
</dbReference>
<keyword evidence="14" id="KW-1185">Reference proteome</keyword>
<dbReference type="Pfam" id="PF00474">
    <property type="entry name" value="SSF"/>
    <property type="match status" value="1"/>
</dbReference>
<feature type="transmembrane region" description="Helical" evidence="12">
    <location>
        <begin position="129"/>
        <end position="147"/>
    </location>
</feature>
<evidence type="ECO:0000313" key="13">
    <source>
        <dbReference type="EMBL" id="AOS44788.1"/>
    </source>
</evidence>
<sequence length="582" mass="63057">MLSPFDYVVVLFYLLFLTSIGWFFRHTGKDTSEYFRGGGKMAWWMVGASGFMGAFSAWTFTGAAGLAYDHGFVVIILYWANALGFFFNWSYFARMSRNSRAITALEAVRARLGPVNEQVFTWLQVPFQVLQAGIWLYGLAIFCTPVFGLDLRVTIVVCGVVVVFVAAAGGSWAVVAGDFIQALVLVPITLVAAFTAVQYIGGPSRFLEALPATHWDLTAAAADFGPWWIIAVLLEKVTNINGLNYASRYLCVSDGATARKAALFAALLFLVGSVFWFIPPLAARAGGLALGTHAGVANPAEMSYIMIAAQCLPVGLLGLLVTGIISSTLSSMDSGLNRNAGIFVRSFYLPVLRPAAGEKELVLAGRLTTWAFGFLAIVMALFYSTWRDIGVFQLMMNFSALVATPYAVPLFWCLLVRRSPDWAAWSTILVCCAVGGAVSLVPQSDWAAALAPGPVATALAWAKTQSYVAITLANVVLGSLWFLGASVLAGQRRLTPERTTQVAQFFRNVDTDISPAELEQPDDKRHLGIALMCLVYGAFIALLAVISPSWSGRLWLFFCALFMIGVGLAIRRTTRRANPPTP</sequence>
<dbReference type="InterPro" id="IPR051163">
    <property type="entry name" value="Sodium:Solute_Symporter_SSF"/>
</dbReference>
<evidence type="ECO:0000256" key="6">
    <source>
        <dbReference type="ARBA" id="ARBA00022989"/>
    </source>
</evidence>
<keyword evidence="5 12" id="KW-0812">Transmembrane</keyword>
<keyword evidence="3" id="KW-0813">Transport</keyword>
<feature type="transmembrane region" description="Helical" evidence="12">
    <location>
        <begin position="213"/>
        <end position="234"/>
    </location>
</feature>
<gene>
    <name evidence="13" type="primary">sglT_4</name>
    <name evidence="13" type="ORF">Verru16b_01857</name>
</gene>
<dbReference type="STRING" id="1838286.Verru16b_01857"/>
<name>A0A1D8AV58_9BACT</name>
<reference evidence="13 14" key="1">
    <citation type="submission" date="2016-06" db="EMBL/GenBank/DDBJ databases">
        <title>Three novel species with peptidoglycan cell walls form the new genus Lacunisphaera gen. nov. in the family Opitutaceae of the verrucomicrobial subdivision 4.</title>
        <authorList>
            <person name="Rast P."/>
            <person name="Gloeckner I."/>
            <person name="Jogler M."/>
            <person name="Boedeker C."/>
            <person name="Jeske O."/>
            <person name="Wiegand S."/>
            <person name="Reinhardt R."/>
            <person name="Schumann P."/>
            <person name="Rohde M."/>
            <person name="Spring S."/>
            <person name="Gloeckner F.O."/>
            <person name="Jogler C."/>
        </authorList>
    </citation>
    <scope>NUCLEOTIDE SEQUENCE [LARGE SCALE GENOMIC DNA]</scope>
    <source>
        <strain evidence="13 14">IG16b</strain>
    </source>
</reference>
<protein>
    <submittedName>
        <fullName evidence="13">Sodium/glucose cotransporter</fullName>
    </submittedName>
</protein>
<keyword evidence="7" id="KW-0915">Sodium</keyword>
<evidence type="ECO:0000313" key="14">
    <source>
        <dbReference type="Proteomes" id="UP000095228"/>
    </source>
</evidence>
<evidence type="ECO:0000256" key="1">
    <source>
        <dbReference type="ARBA" id="ARBA00004651"/>
    </source>
</evidence>
<dbReference type="GO" id="GO:0015293">
    <property type="term" value="F:symporter activity"/>
    <property type="evidence" value="ECO:0007669"/>
    <property type="project" value="TreeGrafter"/>
</dbReference>
<evidence type="ECO:0000256" key="4">
    <source>
        <dbReference type="ARBA" id="ARBA00022475"/>
    </source>
</evidence>
<dbReference type="Proteomes" id="UP000095228">
    <property type="component" value="Chromosome"/>
</dbReference>
<evidence type="ECO:0000256" key="5">
    <source>
        <dbReference type="ARBA" id="ARBA00022692"/>
    </source>
</evidence>
<feature type="transmembrane region" description="Helical" evidence="12">
    <location>
        <begin position="262"/>
        <end position="282"/>
    </location>
</feature>
<feature type="transmembrane region" description="Helical" evidence="12">
    <location>
        <begin position="182"/>
        <end position="201"/>
    </location>
</feature>
<keyword evidence="8" id="KW-0406">Ion transport</keyword>
<comment type="subcellular location">
    <subcellularLocation>
        <location evidence="1">Cell membrane</location>
        <topology evidence="1">Multi-pass membrane protein</topology>
    </subcellularLocation>
</comment>
<feature type="transmembrane region" description="Helical" evidence="12">
    <location>
        <begin position="72"/>
        <end position="92"/>
    </location>
</feature>